<dbReference type="EMBL" id="CP042469">
    <property type="protein sequence ID" value="QOX64357.1"/>
    <property type="molecule type" value="Genomic_DNA"/>
</dbReference>
<gene>
    <name evidence="1" type="ORF">FRZ06_13885</name>
</gene>
<accession>A0ACD1ACT5</accession>
<proteinExistence type="predicted"/>
<sequence length="427" mass="46994">MDELAIVQMKDTIFNHWKKIIIIAAASIIAVGLYFILPPLLHGQDGGQIPLPSSPAEPAPADEPEEAISLRISAVGDVMAHKSQLTAQYDSSTGTYNFDNNFQYLIPYINQADLALFNLETTFAGGTYTGYPAFNAPESLASAMKNAGFDVALTSNNHIMDKGLAGMKRTLEMTRKAGLNTAGTRLDGEKNYTIVEVKGVKIGVVAYSYETPKVGGVPTINGSHIAAEAWPLLNTFSYWNLDQDLLKVKQSIQDARADGAELVICYYHWGEEYQRSPNDYQQNIARQTAGFGADIIFASHPHVLQGMELLTDASGKKVPVYYSMGNLISNQRLETLDNRYTEQGMIAEVDLQYMKSTKQILTIDMKAVPTWVDKYKKNGKDVYAVIPLDSTMSTNQTLAESGHLSRAQQALTDIKTLLGEEYIRSAP</sequence>
<keyword evidence="2" id="KW-1185">Reference proteome</keyword>
<organism evidence="1 2">
    <name type="scientific">Anoxybacterium hadale</name>
    <dbReference type="NCBI Taxonomy" id="3408580"/>
    <lineage>
        <taxon>Bacteria</taxon>
        <taxon>Bacillati</taxon>
        <taxon>Bacillota</taxon>
        <taxon>Clostridia</taxon>
        <taxon>Peptostreptococcales</taxon>
        <taxon>Anaerovoracaceae</taxon>
        <taxon>Anoxybacterium</taxon>
    </lineage>
</organism>
<name>A0ACD1ACT5_9FIRM</name>
<evidence type="ECO:0000313" key="2">
    <source>
        <dbReference type="Proteomes" id="UP000594014"/>
    </source>
</evidence>
<protein>
    <submittedName>
        <fullName evidence="1">CapA family protein</fullName>
    </submittedName>
</protein>
<dbReference type="Proteomes" id="UP000594014">
    <property type="component" value="Chromosome"/>
</dbReference>
<reference evidence="1" key="1">
    <citation type="submission" date="2019-08" db="EMBL/GenBank/DDBJ databases">
        <title>Genome sequence of Clostridiales bacterium MT110.</title>
        <authorList>
            <person name="Cao J."/>
        </authorList>
    </citation>
    <scope>NUCLEOTIDE SEQUENCE</scope>
    <source>
        <strain evidence="1">MT110</strain>
    </source>
</reference>
<evidence type="ECO:0000313" key="1">
    <source>
        <dbReference type="EMBL" id="QOX64357.1"/>
    </source>
</evidence>